<dbReference type="Pfam" id="PF07521">
    <property type="entry name" value="RMMBL"/>
    <property type="match status" value="1"/>
</dbReference>
<dbReference type="InterPro" id="IPR041636">
    <property type="entry name" value="RNase_J_C"/>
</dbReference>
<keyword evidence="5" id="KW-0862">Zinc</keyword>
<evidence type="ECO:0000313" key="10">
    <source>
        <dbReference type="Proteomes" id="UP000295515"/>
    </source>
</evidence>
<keyword evidence="3" id="KW-0479">Metal-binding</keyword>
<dbReference type="SUPFAM" id="SSF56281">
    <property type="entry name" value="Metallo-hydrolase/oxidoreductase"/>
    <property type="match status" value="1"/>
</dbReference>
<organism evidence="9 10">
    <name type="scientific">Longibaculum muris</name>
    <dbReference type="NCBI Taxonomy" id="1796628"/>
    <lineage>
        <taxon>Bacteria</taxon>
        <taxon>Bacillati</taxon>
        <taxon>Bacillota</taxon>
        <taxon>Erysipelotrichia</taxon>
        <taxon>Erysipelotrichales</taxon>
        <taxon>Coprobacillaceae</taxon>
        <taxon>Longibaculum</taxon>
    </lineage>
</organism>
<reference evidence="9 10" key="1">
    <citation type="submission" date="2019-03" db="EMBL/GenBank/DDBJ databases">
        <title>Genomic Encyclopedia of Type Strains, Phase IV (KMG-IV): sequencing the most valuable type-strain genomes for metagenomic binning, comparative biology and taxonomic classification.</title>
        <authorList>
            <person name="Goeker M."/>
        </authorList>
    </citation>
    <scope>NUCLEOTIDE SEQUENCE [LARGE SCALE GENOMIC DNA]</scope>
    <source>
        <strain evidence="9 10">DSM 29487</strain>
    </source>
</reference>
<keyword evidence="2" id="KW-0540">Nuclease</keyword>
<keyword evidence="10" id="KW-1185">Reference proteome</keyword>
<name>A0A4R3Z8I8_9FIRM</name>
<dbReference type="Pfam" id="PF17770">
    <property type="entry name" value="RNase_J_C"/>
    <property type="match status" value="1"/>
</dbReference>
<dbReference type="Pfam" id="PF12706">
    <property type="entry name" value="Lactamase_B_2"/>
    <property type="match status" value="1"/>
</dbReference>
<dbReference type="AlphaFoldDB" id="A0A4R3Z8I8"/>
<dbReference type="GO" id="GO:0004527">
    <property type="term" value="F:exonuclease activity"/>
    <property type="evidence" value="ECO:0007669"/>
    <property type="project" value="UniProtKB-KW"/>
</dbReference>
<dbReference type="NCBIfam" id="TIGR00649">
    <property type="entry name" value="MG423"/>
    <property type="match status" value="1"/>
</dbReference>
<dbReference type="GeneID" id="98914701"/>
<evidence type="ECO:0000256" key="7">
    <source>
        <dbReference type="ARBA" id="ARBA00022884"/>
    </source>
</evidence>
<evidence type="ECO:0000256" key="3">
    <source>
        <dbReference type="ARBA" id="ARBA00022723"/>
    </source>
</evidence>
<dbReference type="CDD" id="cd07714">
    <property type="entry name" value="RNaseJ_MBL-fold"/>
    <property type="match status" value="1"/>
</dbReference>
<dbReference type="PANTHER" id="PTHR43694:SF1">
    <property type="entry name" value="RIBONUCLEASE J"/>
    <property type="match status" value="1"/>
</dbReference>
<dbReference type="Gene3D" id="3.40.50.10710">
    <property type="entry name" value="Metallo-hydrolase/oxidoreductase"/>
    <property type="match status" value="1"/>
</dbReference>
<dbReference type="Gene3D" id="3.10.20.580">
    <property type="match status" value="1"/>
</dbReference>
<proteinExistence type="predicted"/>
<evidence type="ECO:0000256" key="6">
    <source>
        <dbReference type="ARBA" id="ARBA00022839"/>
    </source>
</evidence>
<dbReference type="InterPro" id="IPR011108">
    <property type="entry name" value="RMMBL"/>
</dbReference>
<evidence type="ECO:0000256" key="2">
    <source>
        <dbReference type="ARBA" id="ARBA00022722"/>
    </source>
</evidence>
<dbReference type="InterPro" id="IPR004613">
    <property type="entry name" value="RNase_J"/>
</dbReference>
<comment type="caution">
    <text evidence="9">The sequence shown here is derived from an EMBL/GenBank/DDBJ whole genome shotgun (WGS) entry which is preliminary data.</text>
</comment>
<dbReference type="Gene3D" id="3.60.15.10">
    <property type="entry name" value="Ribonuclease Z/Hydroxyacylglutathione hydrolase-like"/>
    <property type="match status" value="1"/>
</dbReference>
<dbReference type="SMART" id="SM00849">
    <property type="entry name" value="Lactamase_B"/>
    <property type="match status" value="1"/>
</dbReference>
<dbReference type="EMBL" id="SMCQ01000004">
    <property type="protein sequence ID" value="TCW01190.1"/>
    <property type="molecule type" value="Genomic_DNA"/>
</dbReference>
<evidence type="ECO:0000256" key="4">
    <source>
        <dbReference type="ARBA" id="ARBA00022801"/>
    </source>
</evidence>
<dbReference type="Proteomes" id="UP000295515">
    <property type="component" value="Unassembled WGS sequence"/>
</dbReference>
<evidence type="ECO:0000313" key="9">
    <source>
        <dbReference type="EMBL" id="TCW01190.1"/>
    </source>
</evidence>
<evidence type="ECO:0000256" key="1">
    <source>
        <dbReference type="ARBA" id="ARBA00022490"/>
    </source>
</evidence>
<dbReference type="InterPro" id="IPR055132">
    <property type="entry name" value="RNase_J_b_CASP"/>
</dbReference>
<keyword evidence="6" id="KW-0269">Exonuclease</keyword>
<dbReference type="Pfam" id="PF22505">
    <property type="entry name" value="RNase_J_b_CASP"/>
    <property type="match status" value="1"/>
</dbReference>
<sequence length="564" mass="64033">MKNDIIRFIPMGGQAEMGKSMYCFEINEKIFIIDSGFRFPDSDKLGVDVIIPSFTYLEERLDQIVAIIITHGHDDAMAALPYLLQSVNVPIYAPNLTADLIEQMMERFQRHNRVKIAYDLRRVKRNASLDIAGVPVEFFPVTHSIPGSVGVALWTDQGYLVYSGEFIIDFGAPDGFRCDIQKMMEIGKKGVLALLVESSSAKHEGYTSPNHKLTNRIDHIFEDSNERIIISSYAQNVFRTKEIIELTKKYKRQIVFYGRDKYDNTNSLLRIGKKSKEPIIDVPDSLLGQKENIGKPQYDSNYVILLSGSPRRIYHDICDIIDGGDDLLKLRKGDTFIVASPVLPGTEKIANKAHNGLYKTDAHVYLLKNKDLFSMHASEEDIKVIIQIFNPKYYIPMKGEYQHFIFNQHIAEEMGIPSENIIILDNGERITFEKGELVKARDLYEIEDVMIDGIGIGDVGEKVIDDRIQLANDGVVIVGLTISRETKEIIAQTDCQTRGFVYLKDSEYVIKHVIEICENVVGKLKEDPDMEIAEIRSMMKDQSMKYIVKETGKKPVFIGVVVEI</sequence>
<feature type="domain" description="Metallo-beta-lactamase" evidence="8">
    <location>
        <begin position="18"/>
        <end position="211"/>
    </location>
</feature>
<dbReference type="InterPro" id="IPR042173">
    <property type="entry name" value="RNase_J_2"/>
</dbReference>
<keyword evidence="4" id="KW-0378">Hydrolase</keyword>
<evidence type="ECO:0000259" key="8">
    <source>
        <dbReference type="SMART" id="SM00849"/>
    </source>
</evidence>
<dbReference type="InterPro" id="IPR001279">
    <property type="entry name" value="Metallo-B-lactamas"/>
</dbReference>
<dbReference type="GO" id="GO:0046872">
    <property type="term" value="F:metal ion binding"/>
    <property type="evidence" value="ECO:0007669"/>
    <property type="project" value="UniProtKB-KW"/>
</dbReference>
<gene>
    <name evidence="9" type="ORF">EDD60_1046</name>
</gene>
<dbReference type="RefSeq" id="WP_066449621.1">
    <property type="nucleotide sequence ID" value="NZ_CAUWFI010000001.1"/>
</dbReference>
<keyword evidence="7" id="KW-0694">RNA-binding</keyword>
<keyword evidence="1" id="KW-0963">Cytoplasm</keyword>
<dbReference type="PANTHER" id="PTHR43694">
    <property type="entry name" value="RIBONUCLEASE J"/>
    <property type="match status" value="1"/>
</dbReference>
<dbReference type="GO" id="GO:0003723">
    <property type="term" value="F:RNA binding"/>
    <property type="evidence" value="ECO:0007669"/>
    <property type="project" value="UniProtKB-KW"/>
</dbReference>
<dbReference type="InterPro" id="IPR036866">
    <property type="entry name" value="RibonucZ/Hydroxyglut_hydro"/>
</dbReference>
<evidence type="ECO:0000256" key="5">
    <source>
        <dbReference type="ARBA" id="ARBA00022833"/>
    </source>
</evidence>
<accession>A0A4R3Z8I8</accession>
<protein>
    <submittedName>
        <fullName evidence="9">Ribonuclease J</fullName>
    </submittedName>
</protein>